<sequence>MGILAVAFIGAAVIDLPKSTRAYLGPPTCGFVAMQPADLCRYEEPSLSRRSRGRNEYRETLLPGGSIPRDAAATTRDVSISDYNEMRDIRRREVRKNLIGLLIARSLLRRGVARLRAARGVAPAAGR</sequence>
<accession>A0A1H1EP22</accession>
<proteinExistence type="predicted"/>
<dbReference type="OrthoDB" id="9966089at2"/>
<dbReference type="EMBL" id="FNLF01000002">
    <property type="protein sequence ID" value="SDQ90308.1"/>
    <property type="molecule type" value="Genomic_DNA"/>
</dbReference>
<evidence type="ECO:0000313" key="2">
    <source>
        <dbReference type="EMBL" id="SDQ90308.1"/>
    </source>
</evidence>
<reference evidence="3" key="1">
    <citation type="submission" date="2016-10" db="EMBL/GenBank/DDBJ databases">
        <authorList>
            <person name="Varghese N."/>
            <person name="Submissions S."/>
        </authorList>
    </citation>
    <scope>NUCLEOTIDE SEQUENCE [LARGE SCALE GENOMIC DNA]</scope>
    <source>
        <strain evidence="3">DSM 44142</strain>
    </source>
</reference>
<evidence type="ECO:0000256" key="1">
    <source>
        <dbReference type="SAM" id="MobiDB-lite"/>
    </source>
</evidence>
<dbReference type="Proteomes" id="UP000183053">
    <property type="component" value="Unassembled WGS sequence"/>
</dbReference>
<organism evidence="2 3">
    <name type="scientific">Tsukamurella pulmonis</name>
    <dbReference type="NCBI Taxonomy" id="47312"/>
    <lineage>
        <taxon>Bacteria</taxon>
        <taxon>Bacillati</taxon>
        <taxon>Actinomycetota</taxon>
        <taxon>Actinomycetes</taxon>
        <taxon>Mycobacteriales</taxon>
        <taxon>Tsukamurellaceae</taxon>
        <taxon>Tsukamurella</taxon>
    </lineage>
</organism>
<dbReference type="AlphaFoldDB" id="A0A1H1EP22"/>
<gene>
    <name evidence="2" type="ORF">SAMN04489765_2287</name>
</gene>
<name>A0A1H1EP22_9ACTN</name>
<keyword evidence="3" id="KW-1185">Reference proteome</keyword>
<evidence type="ECO:0000313" key="3">
    <source>
        <dbReference type="Proteomes" id="UP000183053"/>
    </source>
</evidence>
<dbReference type="RefSeq" id="WP_068565413.1">
    <property type="nucleotide sequence ID" value="NZ_FNLF01000002.1"/>
</dbReference>
<protein>
    <submittedName>
        <fullName evidence="2">Uncharacterized protein</fullName>
    </submittedName>
</protein>
<feature type="region of interest" description="Disordered" evidence="1">
    <location>
        <begin position="51"/>
        <end position="70"/>
    </location>
</feature>